<keyword evidence="6 8" id="KW-1133">Transmembrane helix</keyword>
<evidence type="ECO:0000256" key="2">
    <source>
        <dbReference type="ARBA" id="ARBA00022475"/>
    </source>
</evidence>
<dbReference type="KEGG" id="nsr:NS506_00276"/>
<comment type="subcellular location">
    <subcellularLocation>
        <location evidence="1">Cell membrane</location>
        <topology evidence="1">Multi-pass membrane protein</topology>
    </subcellularLocation>
</comment>
<evidence type="ECO:0000256" key="5">
    <source>
        <dbReference type="ARBA" id="ARBA00022692"/>
    </source>
</evidence>
<dbReference type="PANTHER" id="PTHR33908:SF3">
    <property type="entry name" value="UNDECAPRENYL PHOSPHATE-ALPHA-4-AMINO-4-DEOXY-L-ARABINOSE ARABINOSYL TRANSFERASE"/>
    <property type="match status" value="1"/>
</dbReference>
<protein>
    <submittedName>
        <fullName evidence="10">Mannosyltransferase YycA</fullName>
    </submittedName>
</protein>
<dbReference type="GO" id="GO:0009103">
    <property type="term" value="P:lipopolysaccharide biosynthetic process"/>
    <property type="evidence" value="ECO:0007669"/>
    <property type="project" value="UniProtKB-ARBA"/>
</dbReference>
<dbReference type="InterPro" id="IPR038731">
    <property type="entry name" value="RgtA/B/C-like"/>
</dbReference>
<keyword evidence="3 10" id="KW-0328">Glycosyltransferase</keyword>
<dbReference type="InterPro" id="IPR050297">
    <property type="entry name" value="LipidA_mod_glycosyltrf_83"/>
</dbReference>
<dbReference type="EMBL" id="CP017839">
    <property type="protein sequence ID" value="APA94360.1"/>
    <property type="molecule type" value="Genomic_DNA"/>
</dbReference>
<evidence type="ECO:0000256" key="8">
    <source>
        <dbReference type="SAM" id="Phobius"/>
    </source>
</evidence>
<evidence type="ECO:0000256" key="6">
    <source>
        <dbReference type="ARBA" id="ARBA00022989"/>
    </source>
</evidence>
<feature type="domain" description="Glycosyltransferase RgtA/B/C/D-like" evidence="9">
    <location>
        <begin position="87"/>
        <end position="156"/>
    </location>
</feature>
<evidence type="ECO:0000256" key="3">
    <source>
        <dbReference type="ARBA" id="ARBA00022676"/>
    </source>
</evidence>
<feature type="transmembrane region" description="Helical" evidence="8">
    <location>
        <begin position="66"/>
        <end position="84"/>
    </location>
</feature>
<evidence type="ECO:0000256" key="4">
    <source>
        <dbReference type="ARBA" id="ARBA00022679"/>
    </source>
</evidence>
<dbReference type="PANTHER" id="PTHR33908">
    <property type="entry name" value="MANNOSYLTRANSFERASE YKCB-RELATED"/>
    <property type="match status" value="1"/>
</dbReference>
<feature type="transmembrane region" description="Helical" evidence="8">
    <location>
        <begin position="105"/>
        <end position="127"/>
    </location>
</feature>
<dbReference type="Pfam" id="PF13231">
    <property type="entry name" value="PMT_2"/>
    <property type="match status" value="1"/>
</dbReference>
<keyword evidence="4" id="KW-0808">Transferase</keyword>
<keyword evidence="5 8" id="KW-0812">Transmembrane</keyword>
<evidence type="ECO:0000313" key="11">
    <source>
        <dbReference type="Proteomes" id="UP000180166"/>
    </source>
</evidence>
<gene>
    <name evidence="10" type="ORF">NS506_00276</name>
</gene>
<keyword evidence="2" id="KW-1003">Cell membrane</keyword>
<evidence type="ECO:0000256" key="1">
    <source>
        <dbReference type="ARBA" id="ARBA00004651"/>
    </source>
</evidence>
<name>A0ABC8AJM2_9NOCA</name>
<evidence type="ECO:0000259" key="9">
    <source>
        <dbReference type="Pfam" id="PF13231"/>
    </source>
</evidence>
<dbReference type="GO" id="GO:0005886">
    <property type="term" value="C:plasma membrane"/>
    <property type="evidence" value="ECO:0007669"/>
    <property type="project" value="UniProtKB-SubCell"/>
</dbReference>
<evidence type="ECO:0000256" key="7">
    <source>
        <dbReference type="ARBA" id="ARBA00023136"/>
    </source>
</evidence>
<feature type="transmembrane region" description="Helical" evidence="8">
    <location>
        <begin position="133"/>
        <end position="152"/>
    </location>
</feature>
<evidence type="ECO:0000313" key="10">
    <source>
        <dbReference type="EMBL" id="APA94360.1"/>
    </source>
</evidence>
<dbReference type="Proteomes" id="UP000180166">
    <property type="component" value="Chromosome"/>
</dbReference>
<organism evidence="10 11">
    <name type="scientific">Nocardia seriolae</name>
    <dbReference type="NCBI Taxonomy" id="37332"/>
    <lineage>
        <taxon>Bacteria</taxon>
        <taxon>Bacillati</taxon>
        <taxon>Actinomycetota</taxon>
        <taxon>Actinomycetes</taxon>
        <taxon>Mycobacteriales</taxon>
        <taxon>Nocardiaceae</taxon>
        <taxon>Nocardia</taxon>
    </lineage>
</organism>
<dbReference type="GO" id="GO:0016757">
    <property type="term" value="F:glycosyltransferase activity"/>
    <property type="evidence" value="ECO:0007669"/>
    <property type="project" value="UniProtKB-KW"/>
</dbReference>
<proteinExistence type="predicted"/>
<keyword evidence="7 8" id="KW-0472">Membrane</keyword>
<reference evidence="10 11" key="1">
    <citation type="submission" date="2016-10" db="EMBL/GenBank/DDBJ databases">
        <title>Genome sequence of Nocardia seriolae strain EM150506, isolated from Anguila japonica.</title>
        <authorList>
            <person name="Han H.-J."/>
        </authorList>
    </citation>
    <scope>NUCLEOTIDE SEQUENCE [LARGE SCALE GENOMIC DNA]</scope>
    <source>
        <strain evidence="10 11">EM150506</strain>
    </source>
</reference>
<accession>A0ABC8AJM2</accession>
<feature type="transmembrane region" description="Helical" evidence="8">
    <location>
        <begin position="28"/>
        <end position="46"/>
    </location>
</feature>
<dbReference type="AlphaFoldDB" id="A0ABC8AJM2"/>
<sequence length="177" mass="19176">MTGAIALPIGARTDWSQWLRGPEDQPRWARPALLATATLAGVLYVWGIGAQTPHLYYAAVARSMSMSWHNFFFAAFDPAATISIDKLPGAIWLQALSTRIFGPHLWAYLLPQVIEGVLTVLVLHRAVRRLSGPGAALVAAAVAAVIPATVTLNRGNIPSRARTRWLAWSSPARSGWS</sequence>